<dbReference type="InParanoid" id="A0A074YNU0"/>
<keyword evidence="3" id="KW-1185">Reference proteome</keyword>
<dbReference type="HOGENOM" id="CLU_2372432_0_0_1"/>
<organism evidence="2 3">
    <name type="scientific">Aureobasidium subglaciale (strain EXF-2481)</name>
    <name type="common">Aureobasidium pullulans var. subglaciale</name>
    <dbReference type="NCBI Taxonomy" id="1043005"/>
    <lineage>
        <taxon>Eukaryota</taxon>
        <taxon>Fungi</taxon>
        <taxon>Dikarya</taxon>
        <taxon>Ascomycota</taxon>
        <taxon>Pezizomycotina</taxon>
        <taxon>Dothideomycetes</taxon>
        <taxon>Dothideomycetidae</taxon>
        <taxon>Dothideales</taxon>
        <taxon>Saccotheciaceae</taxon>
        <taxon>Aureobasidium</taxon>
    </lineage>
</organism>
<sequence length="93" mass="10438">MEDARSSSPPPPSVNEPYRIPLFSYVTKTSSTSYTTDIRLWFAIVALSAGVLFWRGSGWEFALLALGGGVTVWKTARQREGAEYKRVRRALRV</sequence>
<dbReference type="RefSeq" id="XP_013348101.1">
    <property type="nucleotide sequence ID" value="XM_013492647.1"/>
</dbReference>
<gene>
    <name evidence="2" type="ORF">AUEXF2481DRAFT_35262</name>
</gene>
<name>A0A074YNU0_AURSE</name>
<proteinExistence type="predicted"/>
<dbReference type="InterPro" id="IPR000418">
    <property type="entry name" value="Ets_dom"/>
</dbReference>
<protein>
    <recommendedName>
        <fullName evidence="1">ETS domain-containing protein</fullName>
    </recommendedName>
</protein>
<accession>A0A074YNU0</accession>
<dbReference type="GO" id="GO:0003700">
    <property type="term" value="F:DNA-binding transcription factor activity"/>
    <property type="evidence" value="ECO:0007669"/>
    <property type="project" value="InterPro"/>
</dbReference>
<dbReference type="PROSITE" id="PS50061">
    <property type="entry name" value="ETS_DOMAIN_3"/>
    <property type="match status" value="1"/>
</dbReference>
<dbReference type="GeneID" id="25365279"/>
<evidence type="ECO:0000313" key="2">
    <source>
        <dbReference type="EMBL" id="KEQ99360.1"/>
    </source>
</evidence>
<evidence type="ECO:0000259" key="1">
    <source>
        <dbReference type="PROSITE" id="PS50061"/>
    </source>
</evidence>
<dbReference type="EMBL" id="KL584750">
    <property type="protein sequence ID" value="KEQ99360.1"/>
    <property type="molecule type" value="Genomic_DNA"/>
</dbReference>
<evidence type="ECO:0000313" key="3">
    <source>
        <dbReference type="Proteomes" id="UP000030641"/>
    </source>
</evidence>
<dbReference type="GO" id="GO:0043565">
    <property type="term" value="F:sequence-specific DNA binding"/>
    <property type="evidence" value="ECO:0007669"/>
    <property type="project" value="InterPro"/>
</dbReference>
<dbReference type="Proteomes" id="UP000030641">
    <property type="component" value="Unassembled WGS sequence"/>
</dbReference>
<dbReference type="AlphaFoldDB" id="A0A074YNU0"/>
<feature type="domain" description="ETS" evidence="1">
    <location>
        <begin position="38"/>
        <end position="93"/>
    </location>
</feature>
<reference evidence="2 3" key="1">
    <citation type="journal article" date="2014" name="BMC Genomics">
        <title>Genome sequencing of four Aureobasidium pullulans varieties: biotechnological potential, stress tolerance, and description of new species.</title>
        <authorList>
            <person name="Gostin Ar C."/>
            <person name="Ohm R.A."/>
            <person name="Kogej T."/>
            <person name="Sonjak S."/>
            <person name="Turk M."/>
            <person name="Zajc J."/>
            <person name="Zalar P."/>
            <person name="Grube M."/>
            <person name="Sun H."/>
            <person name="Han J."/>
            <person name="Sharma A."/>
            <person name="Chiniquy J."/>
            <person name="Ngan C.Y."/>
            <person name="Lipzen A."/>
            <person name="Barry K."/>
            <person name="Grigoriev I.V."/>
            <person name="Gunde-Cimerman N."/>
        </authorList>
    </citation>
    <scope>NUCLEOTIDE SEQUENCE [LARGE SCALE GENOMIC DNA]</scope>
    <source>
        <strain evidence="2 3">EXF-2481</strain>
    </source>
</reference>